<dbReference type="AlphaFoldDB" id="A0A0G1X6J1"/>
<proteinExistence type="predicted"/>
<sequence>MSTPRNLSDFAEELRKRREAAIERIVREATFVAEKEAEKLFLEWKKSLLQVADSLEENGITVDIPRGDEPFREAFLRHVGKLTREAGLKMKYIEPHDKNKGKIPHRIEITW</sequence>
<evidence type="ECO:0000313" key="1">
    <source>
        <dbReference type="EMBL" id="KKW26455.1"/>
    </source>
</evidence>
<organism evidence="1 2">
    <name type="scientific">candidate division Kazan bacterium GW2011_GWB1_52_7</name>
    <dbReference type="NCBI Taxonomy" id="1620414"/>
    <lineage>
        <taxon>Bacteria</taxon>
        <taxon>Bacteria division Kazan-3B-28</taxon>
    </lineage>
</organism>
<dbReference type="Proteomes" id="UP000034913">
    <property type="component" value="Unassembled WGS sequence"/>
</dbReference>
<name>A0A0G1X6J1_UNCK3</name>
<comment type="caution">
    <text evidence="1">The sequence shown here is derived from an EMBL/GenBank/DDBJ whole genome shotgun (WGS) entry which is preliminary data.</text>
</comment>
<dbReference type="EMBL" id="LCRB01000006">
    <property type="protein sequence ID" value="KKW26455.1"/>
    <property type="molecule type" value="Genomic_DNA"/>
</dbReference>
<protein>
    <submittedName>
        <fullName evidence="1">Uncharacterized protein</fullName>
    </submittedName>
</protein>
<reference evidence="1 2" key="1">
    <citation type="journal article" date="2015" name="Nature">
        <title>rRNA introns, odd ribosomes, and small enigmatic genomes across a large radiation of phyla.</title>
        <authorList>
            <person name="Brown C.T."/>
            <person name="Hug L.A."/>
            <person name="Thomas B.C."/>
            <person name="Sharon I."/>
            <person name="Castelle C.J."/>
            <person name="Singh A."/>
            <person name="Wilkins M.J."/>
            <person name="Williams K.H."/>
            <person name="Banfield J.F."/>
        </authorList>
    </citation>
    <scope>NUCLEOTIDE SEQUENCE [LARGE SCALE GENOMIC DNA]</scope>
</reference>
<evidence type="ECO:0000313" key="2">
    <source>
        <dbReference type="Proteomes" id="UP000034913"/>
    </source>
</evidence>
<gene>
    <name evidence="1" type="ORF">VF00_C0006G0009</name>
</gene>
<accession>A0A0G1X6J1</accession>